<evidence type="ECO:0000313" key="3">
    <source>
        <dbReference type="Proteomes" id="UP000182740"/>
    </source>
</evidence>
<feature type="transmembrane region" description="Helical" evidence="1">
    <location>
        <begin position="116"/>
        <end position="133"/>
    </location>
</feature>
<feature type="transmembrane region" description="Helical" evidence="1">
    <location>
        <begin position="76"/>
        <end position="96"/>
    </location>
</feature>
<evidence type="ECO:0000313" key="2">
    <source>
        <dbReference type="EMBL" id="SFW90452.1"/>
    </source>
</evidence>
<protein>
    <submittedName>
        <fullName evidence="2">Uncharacterized protein</fullName>
    </submittedName>
</protein>
<keyword evidence="1" id="KW-1133">Transmembrane helix</keyword>
<keyword evidence="1" id="KW-0472">Membrane</keyword>
<evidence type="ECO:0000256" key="1">
    <source>
        <dbReference type="SAM" id="Phobius"/>
    </source>
</evidence>
<accession>A0A1K1T1S1</accession>
<dbReference type="EMBL" id="FPJG01000006">
    <property type="protein sequence ID" value="SFW90452.1"/>
    <property type="molecule type" value="Genomic_DNA"/>
</dbReference>
<keyword evidence="3" id="KW-1185">Reference proteome</keyword>
<gene>
    <name evidence="2" type="ORF">SAMN04489730_7570</name>
</gene>
<keyword evidence="1" id="KW-0812">Transmembrane</keyword>
<feature type="transmembrane region" description="Helical" evidence="1">
    <location>
        <begin position="20"/>
        <end position="42"/>
    </location>
</feature>
<dbReference type="AlphaFoldDB" id="A0A1K1T1S1"/>
<sequence length="250" mass="26669">MACAAMAVALARSNLEQLSWIAGAGSFVTGVASLTLALVLAVPARHRTRQAPSASDGLGPTVVLLSTSSSRIRHRTAGAVAGVVWAVALMAGAALVGYLCGQPLADVRELGALDPRLLLILFVMFALTGFADAHRDGKDELVLDAEGMTVADRRRLALRDLTFRLCWPQLDCVALRAHSRHGGLHVAVRFTTRFTATGRVADLVAKQQLSRDGAWHVVLELPPEDLDVVKRALARHAGGKFRDELSQPTS</sequence>
<name>A0A1K1T1S1_9PSEU</name>
<dbReference type="Proteomes" id="UP000182740">
    <property type="component" value="Unassembled WGS sequence"/>
</dbReference>
<proteinExistence type="predicted"/>
<reference evidence="3" key="1">
    <citation type="submission" date="2016-11" db="EMBL/GenBank/DDBJ databases">
        <authorList>
            <person name="Varghese N."/>
            <person name="Submissions S."/>
        </authorList>
    </citation>
    <scope>NUCLEOTIDE SEQUENCE [LARGE SCALE GENOMIC DNA]</scope>
    <source>
        <strain evidence="3">DSM 44671</strain>
    </source>
</reference>
<organism evidence="2 3">
    <name type="scientific">Amycolatopsis australiensis</name>
    <dbReference type="NCBI Taxonomy" id="546364"/>
    <lineage>
        <taxon>Bacteria</taxon>
        <taxon>Bacillati</taxon>
        <taxon>Actinomycetota</taxon>
        <taxon>Actinomycetes</taxon>
        <taxon>Pseudonocardiales</taxon>
        <taxon>Pseudonocardiaceae</taxon>
        <taxon>Amycolatopsis</taxon>
    </lineage>
</organism>